<dbReference type="AlphaFoldDB" id="A0A0L6ZBB5"/>
<dbReference type="Gene3D" id="3.40.50.720">
    <property type="entry name" value="NAD(P)-binding Rossmann-like Domain"/>
    <property type="match status" value="1"/>
</dbReference>
<dbReference type="SMART" id="SM00881">
    <property type="entry name" value="CoA_binding"/>
    <property type="match status" value="1"/>
</dbReference>
<organism evidence="2 3">
    <name type="scientific">Clostridium homopropionicum DSM 5847</name>
    <dbReference type="NCBI Taxonomy" id="1121318"/>
    <lineage>
        <taxon>Bacteria</taxon>
        <taxon>Bacillati</taxon>
        <taxon>Bacillota</taxon>
        <taxon>Clostridia</taxon>
        <taxon>Eubacteriales</taxon>
        <taxon>Clostridiaceae</taxon>
        <taxon>Clostridium</taxon>
    </lineage>
</organism>
<dbReference type="PATRIC" id="fig|1121318.3.peg.1274"/>
<evidence type="ECO:0000313" key="3">
    <source>
        <dbReference type="Proteomes" id="UP000037043"/>
    </source>
</evidence>
<dbReference type="PANTHER" id="PTHR33303">
    <property type="entry name" value="CYTOPLASMIC PROTEIN-RELATED"/>
    <property type="match status" value="1"/>
</dbReference>
<feature type="domain" description="CoA-binding" evidence="1">
    <location>
        <begin position="6"/>
        <end position="95"/>
    </location>
</feature>
<proteinExistence type="predicted"/>
<dbReference type="Pfam" id="PF13380">
    <property type="entry name" value="CoA_binding_2"/>
    <property type="match status" value="1"/>
</dbReference>
<accession>A0A0L6ZBB5</accession>
<dbReference type="PANTHER" id="PTHR33303:SF2">
    <property type="entry name" value="COA-BINDING DOMAIN-CONTAINING PROTEIN"/>
    <property type="match status" value="1"/>
</dbReference>
<dbReference type="SUPFAM" id="SSF51735">
    <property type="entry name" value="NAD(P)-binding Rossmann-fold domains"/>
    <property type="match status" value="1"/>
</dbReference>
<dbReference type="Proteomes" id="UP000037043">
    <property type="component" value="Unassembled WGS sequence"/>
</dbReference>
<gene>
    <name evidence="2" type="ORF">CLHOM_12600</name>
</gene>
<reference evidence="3" key="1">
    <citation type="submission" date="2015-08" db="EMBL/GenBank/DDBJ databases">
        <title>Genome sequence of the strict anaerobe Clostridium homopropionicum LuHBu1 (DSM 5847T).</title>
        <authorList>
            <person name="Poehlein A."/>
            <person name="Beck M."/>
            <person name="Schiel-Bengelsdorf B."/>
            <person name="Bengelsdorf F.R."/>
            <person name="Daniel R."/>
            <person name="Duerre P."/>
        </authorList>
    </citation>
    <scope>NUCLEOTIDE SEQUENCE [LARGE SCALE GENOMIC DNA]</scope>
    <source>
        <strain evidence="3">DSM 5847</strain>
    </source>
</reference>
<comment type="caution">
    <text evidence="2">The sequence shown here is derived from an EMBL/GenBank/DDBJ whole genome shotgun (WGS) entry which is preliminary data.</text>
</comment>
<dbReference type="InterPro" id="IPR036291">
    <property type="entry name" value="NAD(P)-bd_dom_sf"/>
</dbReference>
<sequence>MEPKELLDYKNWVVVGKISDPKKFPFKILRSLEEGAYNVKGVYSKDDSGEAFKTLSDVPYKIDVMDLCINPALGIEIVKEAKKLGVDKILLQPGAESDEILDYCKKEGITAIQNCALVLLSHYKNIKTYHS</sequence>
<dbReference type="EMBL" id="LHUR01000017">
    <property type="protein sequence ID" value="KOA20264.1"/>
    <property type="molecule type" value="Genomic_DNA"/>
</dbReference>
<protein>
    <recommendedName>
        <fullName evidence="1">CoA-binding domain-containing protein</fullName>
    </recommendedName>
</protein>
<dbReference type="RefSeq" id="WP_052220839.1">
    <property type="nucleotide sequence ID" value="NZ_LHUR01000017.1"/>
</dbReference>
<keyword evidence="3" id="KW-1185">Reference proteome</keyword>
<name>A0A0L6ZBB5_9CLOT</name>
<dbReference type="InterPro" id="IPR003781">
    <property type="entry name" value="CoA-bd"/>
</dbReference>
<evidence type="ECO:0000259" key="1">
    <source>
        <dbReference type="SMART" id="SM00881"/>
    </source>
</evidence>
<dbReference type="STRING" id="36844.SAMN04488501_11753"/>
<evidence type="ECO:0000313" key="2">
    <source>
        <dbReference type="EMBL" id="KOA20264.1"/>
    </source>
</evidence>